<comment type="caution">
    <text evidence="1">The sequence shown here is derived from an EMBL/GenBank/DDBJ whole genome shotgun (WGS) entry which is preliminary data.</text>
</comment>
<keyword evidence="2" id="KW-1185">Reference proteome</keyword>
<dbReference type="InterPro" id="IPR016155">
    <property type="entry name" value="Mopterin_synth/thiamin_S_b"/>
</dbReference>
<evidence type="ECO:0000313" key="2">
    <source>
        <dbReference type="Proteomes" id="UP000621436"/>
    </source>
</evidence>
<reference evidence="1" key="1">
    <citation type="submission" date="2020-11" db="EMBL/GenBank/DDBJ databases">
        <title>Halonatronomonas betainensis gen. nov., sp. nov. a novel haloalkaliphilic representative of the family Halanaerobiacae capable of betaine degradation.</title>
        <authorList>
            <person name="Boltyanskaya Y."/>
            <person name="Kevbrin V."/>
            <person name="Detkova E."/>
            <person name="Grouzdev D.S."/>
            <person name="Koziaeva V."/>
            <person name="Zhilina T."/>
        </authorList>
    </citation>
    <scope>NUCLEOTIDE SEQUENCE</scope>
    <source>
        <strain evidence="1">Z-7014</strain>
    </source>
</reference>
<dbReference type="Proteomes" id="UP000621436">
    <property type="component" value="Unassembled WGS sequence"/>
</dbReference>
<organism evidence="1 2">
    <name type="scientific">Halonatronomonas betaini</name>
    <dbReference type="NCBI Taxonomy" id="2778430"/>
    <lineage>
        <taxon>Bacteria</taxon>
        <taxon>Bacillati</taxon>
        <taxon>Bacillota</taxon>
        <taxon>Clostridia</taxon>
        <taxon>Halanaerobiales</taxon>
        <taxon>Halarsenatibacteraceae</taxon>
        <taxon>Halonatronomonas</taxon>
    </lineage>
</organism>
<evidence type="ECO:0000313" key="1">
    <source>
        <dbReference type="EMBL" id="MBF8437125.1"/>
    </source>
</evidence>
<dbReference type="Gene3D" id="3.10.20.30">
    <property type="match status" value="1"/>
</dbReference>
<dbReference type="EMBL" id="JADPIE010000004">
    <property type="protein sequence ID" value="MBF8437125.1"/>
    <property type="molecule type" value="Genomic_DNA"/>
</dbReference>
<dbReference type="RefSeq" id="WP_270454073.1">
    <property type="nucleotide sequence ID" value="NZ_JADPIE010000004.1"/>
</dbReference>
<dbReference type="InterPro" id="IPR003749">
    <property type="entry name" value="ThiS/MoaD-like"/>
</dbReference>
<dbReference type="SUPFAM" id="SSF54285">
    <property type="entry name" value="MoaD/ThiS"/>
    <property type="match status" value="1"/>
</dbReference>
<dbReference type="InterPro" id="IPR012675">
    <property type="entry name" value="Beta-grasp_dom_sf"/>
</dbReference>
<dbReference type="Pfam" id="PF02597">
    <property type="entry name" value="ThiS"/>
    <property type="match status" value="1"/>
</dbReference>
<name>A0A931F6N6_9FIRM</name>
<gene>
    <name evidence="1" type="ORF">I0Q91_08555</name>
</gene>
<protein>
    <submittedName>
        <fullName evidence="1">MoaD/ThiS family protein</fullName>
    </submittedName>
</protein>
<sequence>MGTEKKLEVVVKIVGHLEKYISGDQNELNLKLNAGSRIIDIFQKLEFPEKEIKYIMILVNGQPASKETALKSGDRISLLTLADGG</sequence>
<accession>A0A931F6N6</accession>
<dbReference type="AlphaFoldDB" id="A0A931F6N6"/>
<proteinExistence type="predicted"/>